<dbReference type="FunFam" id="3.90.1150.10:FF:000063">
    <property type="entry name" value="Probable cystathionine gamma-synthase"/>
    <property type="match status" value="1"/>
</dbReference>
<dbReference type="PANTHER" id="PTHR42699">
    <property type="match status" value="1"/>
</dbReference>
<comment type="pathway">
    <text evidence="6">Amino-acid biosynthesis; L-methionine biosynthesis via de novo pathway; L-cystathionine from O-succinyl-L-homoserine: step 1/1.</text>
</comment>
<keyword evidence="12" id="KW-1185">Reference proteome</keyword>
<gene>
    <name evidence="11" type="ORF">DFH94DRAFT_128257</name>
</gene>
<dbReference type="Gene3D" id="3.90.1150.10">
    <property type="entry name" value="Aspartate Aminotransferase, domain 1"/>
    <property type="match status" value="1"/>
</dbReference>
<dbReference type="Proteomes" id="UP000759537">
    <property type="component" value="Unassembled WGS sequence"/>
</dbReference>
<name>A0A9P5MRD2_9AGAM</name>
<dbReference type="GO" id="GO:0003962">
    <property type="term" value="F:cystathionine gamma-synthase activity"/>
    <property type="evidence" value="ECO:0007669"/>
    <property type="project" value="UniProtKB-EC"/>
</dbReference>
<evidence type="ECO:0000313" key="11">
    <source>
        <dbReference type="EMBL" id="KAF8474399.1"/>
    </source>
</evidence>
<feature type="compositionally biased region" description="Polar residues" evidence="10">
    <location>
        <begin position="173"/>
        <end position="182"/>
    </location>
</feature>
<comment type="cofactor">
    <cofactor evidence="1 9">
        <name>pyridoxal 5'-phosphate</name>
        <dbReference type="ChEBI" id="CHEBI:597326"/>
    </cofactor>
</comment>
<dbReference type="InterPro" id="IPR015424">
    <property type="entry name" value="PyrdxlP-dep_Trfase"/>
</dbReference>
<feature type="region of interest" description="Disordered" evidence="10">
    <location>
        <begin position="151"/>
        <end position="188"/>
    </location>
</feature>
<evidence type="ECO:0000313" key="12">
    <source>
        <dbReference type="Proteomes" id="UP000759537"/>
    </source>
</evidence>
<dbReference type="InterPro" id="IPR000277">
    <property type="entry name" value="Cys/Met-Metab_PyrdxlP-dep_enz"/>
</dbReference>
<dbReference type="EC" id="2.5.1.48" evidence="7"/>
<keyword evidence="2 11" id="KW-0808">Transferase</keyword>
<reference evidence="11" key="1">
    <citation type="submission" date="2019-10" db="EMBL/GenBank/DDBJ databases">
        <authorList>
            <consortium name="DOE Joint Genome Institute"/>
            <person name="Kuo A."/>
            <person name="Miyauchi S."/>
            <person name="Kiss E."/>
            <person name="Drula E."/>
            <person name="Kohler A."/>
            <person name="Sanchez-Garcia M."/>
            <person name="Andreopoulos B."/>
            <person name="Barry K.W."/>
            <person name="Bonito G."/>
            <person name="Buee M."/>
            <person name="Carver A."/>
            <person name="Chen C."/>
            <person name="Cichocki N."/>
            <person name="Clum A."/>
            <person name="Culley D."/>
            <person name="Crous P.W."/>
            <person name="Fauchery L."/>
            <person name="Girlanda M."/>
            <person name="Hayes R."/>
            <person name="Keri Z."/>
            <person name="LaButti K."/>
            <person name="Lipzen A."/>
            <person name="Lombard V."/>
            <person name="Magnuson J."/>
            <person name="Maillard F."/>
            <person name="Morin E."/>
            <person name="Murat C."/>
            <person name="Nolan M."/>
            <person name="Ohm R."/>
            <person name="Pangilinan J."/>
            <person name="Pereira M."/>
            <person name="Perotto S."/>
            <person name="Peter M."/>
            <person name="Riley R."/>
            <person name="Sitrit Y."/>
            <person name="Stielow B."/>
            <person name="Szollosi G."/>
            <person name="Zifcakova L."/>
            <person name="Stursova M."/>
            <person name="Spatafora J.W."/>
            <person name="Tedersoo L."/>
            <person name="Vaario L.-M."/>
            <person name="Yamada A."/>
            <person name="Yan M."/>
            <person name="Wang P."/>
            <person name="Xu J."/>
            <person name="Bruns T."/>
            <person name="Baldrian P."/>
            <person name="Vilgalys R."/>
            <person name="Henrissat B."/>
            <person name="Grigoriev I.V."/>
            <person name="Hibbett D."/>
            <person name="Nagy L.G."/>
            <person name="Martin F.M."/>
        </authorList>
    </citation>
    <scope>NUCLEOTIDE SEQUENCE</scope>
    <source>
        <strain evidence="11">Prilba</strain>
    </source>
</reference>
<dbReference type="AlphaFoldDB" id="A0A9P5MRD2"/>
<evidence type="ECO:0000256" key="8">
    <source>
        <dbReference type="ARBA" id="ARBA00083849"/>
    </source>
</evidence>
<dbReference type="Pfam" id="PF01053">
    <property type="entry name" value="Cys_Met_Meta_PP"/>
    <property type="match status" value="1"/>
</dbReference>
<proteinExistence type="inferred from homology"/>
<accession>A0A9P5MRD2</accession>
<dbReference type="FunFam" id="3.40.640.10:FF:000094">
    <property type="entry name" value="Probable cystathionine gamma-synthase"/>
    <property type="match status" value="1"/>
</dbReference>
<dbReference type="PANTHER" id="PTHR42699:SF1">
    <property type="entry name" value="CYSTATHIONINE GAMMA-SYNTHASE-RELATED"/>
    <property type="match status" value="1"/>
</dbReference>
<dbReference type="GO" id="GO:0030170">
    <property type="term" value="F:pyridoxal phosphate binding"/>
    <property type="evidence" value="ECO:0007669"/>
    <property type="project" value="InterPro"/>
</dbReference>
<evidence type="ECO:0000256" key="5">
    <source>
        <dbReference type="ARBA" id="ARBA00058439"/>
    </source>
</evidence>
<evidence type="ECO:0000256" key="9">
    <source>
        <dbReference type="RuleBase" id="RU362118"/>
    </source>
</evidence>
<dbReference type="SUPFAM" id="SSF53383">
    <property type="entry name" value="PLP-dependent transferases"/>
    <property type="match status" value="1"/>
</dbReference>
<evidence type="ECO:0000256" key="6">
    <source>
        <dbReference type="ARBA" id="ARBA00060510"/>
    </source>
</evidence>
<evidence type="ECO:0000256" key="10">
    <source>
        <dbReference type="SAM" id="MobiDB-lite"/>
    </source>
</evidence>
<evidence type="ECO:0000256" key="7">
    <source>
        <dbReference type="ARBA" id="ARBA00066530"/>
    </source>
</evidence>
<keyword evidence="3 9" id="KW-0663">Pyridoxal phosphate</keyword>
<dbReference type="InterPro" id="IPR015422">
    <property type="entry name" value="PyrdxlP-dep_Trfase_small"/>
</dbReference>
<evidence type="ECO:0000256" key="2">
    <source>
        <dbReference type="ARBA" id="ARBA00022679"/>
    </source>
</evidence>
<reference evidence="11" key="2">
    <citation type="journal article" date="2020" name="Nat. Commun.">
        <title>Large-scale genome sequencing of mycorrhizal fungi provides insights into the early evolution of symbiotic traits.</title>
        <authorList>
            <person name="Miyauchi S."/>
            <person name="Kiss E."/>
            <person name="Kuo A."/>
            <person name="Drula E."/>
            <person name="Kohler A."/>
            <person name="Sanchez-Garcia M."/>
            <person name="Morin E."/>
            <person name="Andreopoulos B."/>
            <person name="Barry K.W."/>
            <person name="Bonito G."/>
            <person name="Buee M."/>
            <person name="Carver A."/>
            <person name="Chen C."/>
            <person name="Cichocki N."/>
            <person name="Clum A."/>
            <person name="Culley D."/>
            <person name="Crous P.W."/>
            <person name="Fauchery L."/>
            <person name="Girlanda M."/>
            <person name="Hayes R.D."/>
            <person name="Keri Z."/>
            <person name="LaButti K."/>
            <person name="Lipzen A."/>
            <person name="Lombard V."/>
            <person name="Magnuson J."/>
            <person name="Maillard F."/>
            <person name="Murat C."/>
            <person name="Nolan M."/>
            <person name="Ohm R.A."/>
            <person name="Pangilinan J."/>
            <person name="Pereira M.F."/>
            <person name="Perotto S."/>
            <person name="Peter M."/>
            <person name="Pfister S."/>
            <person name="Riley R."/>
            <person name="Sitrit Y."/>
            <person name="Stielow J.B."/>
            <person name="Szollosi G."/>
            <person name="Zifcakova L."/>
            <person name="Stursova M."/>
            <person name="Spatafora J.W."/>
            <person name="Tedersoo L."/>
            <person name="Vaario L.M."/>
            <person name="Yamada A."/>
            <person name="Yan M."/>
            <person name="Wang P."/>
            <person name="Xu J."/>
            <person name="Bruns T."/>
            <person name="Baldrian P."/>
            <person name="Vilgalys R."/>
            <person name="Dunand C."/>
            <person name="Henrissat B."/>
            <person name="Grigoriev I.V."/>
            <person name="Hibbett D."/>
            <person name="Nagy L.G."/>
            <person name="Martin F.M."/>
        </authorList>
    </citation>
    <scope>NUCLEOTIDE SEQUENCE</scope>
    <source>
        <strain evidence="11">Prilba</strain>
    </source>
</reference>
<dbReference type="EMBL" id="WHVB01000017">
    <property type="protein sequence ID" value="KAF8474399.1"/>
    <property type="molecule type" value="Genomic_DNA"/>
</dbReference>
<comment type="catalytic activity">
    <reaction evidence="4">
        <text>O-succinyl-L-homoserine + L-cysteine = L,L-cystathionine + succinate + H(+)</text>
        <dbReference type="Rhea" id="RHEA:20397"/>
        <dbReference type="ChEBI" id="CHEBI:15378"/>
        <dbReference type="ChEBI" id="CHEBI:30031"/>
        <dbReference type="ChEBI" id="CHEBI:35235"/>
        <dbReference type="ChEBI" id="CHEBI:57661"/>
        <dbReference type="ChEBI" id="CHEBI:58161"/>
        <dbReference type="EC" id="2.5.1.48"/>
    </reaction>
</comment>
<evidence type="ECO:0000256" key="3">
    <source>
        <dbReference type="ARBA" id="ARBA00022898"/>
    </source>
</evidence>
<evidence type="ECO:0000256" key="1">
    <source>
        <dbReference type="ARBA" id="ARBA00001933"/>
    </source>
</evidence>
<evidence type="ECO:0000256" key="4">
    <source>
        <dbReference type="ARBA" id="ARBA00051441"/>
    </source>
</evidence>
<dbReference type="Gene3D" id="3.40.640.10">
    <property type="entry name" value="Type I PLP-dependent aspartate aminotransferase-like (Major domain)"/>
    <property type="match status" value="1"/>
</dbReference>
<protein>
    <recommendedName>
        <fullName evidence="7">cystathionine gamma-synthase</fullName>
        <ecNumber evidence="7">2.5.1.48</ecNumber>
    </recommendedName>
    <alternativeName>
        <fullName evidence="8">O-succinylhomoserine (thiol)-lyase</fullName>
    </alternativeName>
</protein>
<dbReference type="InterPro" id="IPR051750">
    <property type="entry name" value="Trans-sulfuration_enzymes"/>
</dbReference>
<sequence>MATLRNPLGNTIPAFTEHAISVSLPKWADNVGYEEGESRVLNAMQTGYPRFFIHLNIRKLSSILEQKFSIQSEKSLLFPSRQAAEGCRTFLTERDVSSARVVQHCISESLCVFLVLFPETNFSIAKQFWQHTGLGISSRFASHILATLTSSISPPPTPTRTKPMAHRHYSAKPSRTPSSNGSEPLEEADQDQAVYLEQRYGRNLDVAAAKQAKGALRRRIAGVLVRDEGAANGEVEVTQSVRGVTVTEDDVFLFPTGMTAIWTAHQLALDARGARKSVCFGFPYTDTLKVLEKWGPGCHFLGHGLDSSIDELEAILEAEQARNPHEPPILALFTEFPSNPLLRSPDLARLRTLADKYDFLIIVDDSIGNFVNVETLPFADMVVTSLSKIFSGDSNVMGGSLVLNPARRHYTTLRERLFTRYEDTYYDEDAIFMERNSRNFAQRAAQIDANAEHVCDFLHAAQQQQPPSPITEVYYPKWQTAKHYAARRLPGGGFGGLFSLAFASQAAAEAFFDALACDKGPSLGTNFTLACPYTILAHYTELDWAAQYGVPGSLVRISVGLEDTTWLHRVFADALKAAEDAHRSESNAGT</sequence>
<dbReference type="InterPro" id="IPR015421">
    <property type="entry name" value="PyrdxlP-dep_Trfase_major"/>
</dbReference>
<comment type="function">
    <text evidence="5">Catalyzes the formation of L-cystathionine from O-succinyl-L-homoserine (OSHS) and L-cysteine, via a gamma-replacement reaction. In the absence of thiol, catalyzes gamma-elimination to form 2-oxobutanoate, succinate and ammonia.</text>
</comment>
<comment type="caution">
    <text evidence="11">The sequence shown here is derived from an EMBL/GenBank/DDBJ whole genome shotgun (WGS) entry which is preliminary data.</text>
</comment>
<comment type="similarity">
    <text evidence="9">Belongs to the trans-sulfuration enzymes family.</text>
</comment>
<dbReference type="GO" id="GO:0019346">
    <property type="term" value="P:transsulfuration"/>
    <property type="evidence" value="ECO:0007669"/>
    <property type="project" value="InterPro"/>
</dbReference>
<dbReference type="OrthoDB" id="10047078at2759"/>
<organism evidence="11 12">
    <name type="scientific">Russula ochroleuca</name>
    <dbReference type="NCBI Taxonomy" id="152965"/>
    <lineage>
        <taxon>Eukaryota</taxon>
        <taxon>Fungi</taxon>
        <taxon>Dikarya</taxon>
        <taxon>Basidiomycota</taxon>
        <taxon>Agaricomycotina</taxon>
        <taxon>Agaricomycetes</taxon>
        <taxon>Russulales</taxon>
        <taxon>Russulaceae</taxon>
        <taxon>Russula</taxon>
    </lineage>
</organism>